<dbReference type="Pfam" id="PF04969">
    <property type="entry name" value="CS"/>
    <property type="match status" value="1"/>
</dbReference>
<proteinExistence type="inferred from homology"/>
<dbReference type="Gene3D" id="2.60.40.790">
    <property type="match status" value="1"/>
</dbReference>
<sequence>KVLHPEVLWAQRANELYITISLTDVKDPKINVTKDKLSFEGVGGTEQKLYGFELELHKEINPEFLVDLSNLTRFDNLIQCILDFKTLTDCAFHLHCPLQSGEWLLATFAERESSAPDPLGGMDFSNLMGGDSGQNNPLDVSLSSCIMLLITI</sequence>
<dbReference type="GO" id="GO:0051879">
    <property type="term" value="F:Hsp90 protein binding"/>
    <property type="evidence" value="ECO:0007669"/>
    <property type="project" value="InterPro"/>
</dbReference>
<keyword evidence="4" id="KW-1185">Reference proteome</keyword>
<protein>
    <submittedName>
        <fullName evidence="3">6615_t:CDS:1</fullName>
    </submittedName>
</protein>
<dbReference type="PANTHER" id="PTHR22932:SF1">
    <property type="entry name" value="CO-CHAPERONE PROTEIN DAF-41"/>
    <property type="match status" value="1"/>
</dbReference>
<dbReference type="GO" id="GO:0005634">
    <property type="term" value="C:nucleus"/>
    <property type="evidence" value="ECO:0007669"/>
    <property type="project" value="TreeGrafter"/>
</dbReference>
<dbReference type="GO" id="GO:0051131">
    <property type="term" value="P:chaperone-mediated protein complex assembly"/>
    <property type="evidence" value="ECO:0007669"/>
    <property type="project" value="TreeGrafter"/>
</dbReference>
<evidence type="ECO:0000313" key="4">
    <source>
        <dbReference type="Proteomes" id="UP000789342"/>
    </source>
</evidence>
<accession>A0A9N9HAW5</accession>
<dbReference type="CDD" id="cd06465">
    <property type="entry name" value="p23_hB-ind1_like"/>
    <property type="match status" value="1"/>
</dbReference>
<dbReference type="InterPro" id="IPR045250">
    <property type="entry name" value="p23-like"/>
</dbReference>
<evidence type="ECO:0000259" key="2">
    <source>
        <dbReference type="PROSITE" id="PS51203"/>
    </source>
</evidence>
<dbReference type="GO" id="GO:0006457">
    <property type="term" value="P:protein folding"/>
    <property type="evidence" value="ECO:0007669"/>
    <property type="project" value="TreeGrafter"/>
</dbReference>
<evidence type="ECO:0000256" key="1">
    <source>
        <dbReference type="ARBA" id="ARBA00025733"/>
    </source>
</evidence>
<dbReference type="OrthoDB" id="1564555at2759"/>
<dbReference type="SUPFAM" id="SSF49764">
    <property type="entry name" value="HSP20-like chaperones"/>
    <property type="match status" value="1"/>
</dbReference>
<comment type="caution">
    <text evidence="3">The sequence shown here is derived from an EMBL/GenBank/DDBJ whole genome shotgun (WGS) entry which is preliminary data.</text>
</comment>
<dbReference type="PANTHER" id="PTHR22932">
    <property type="entry name" value="TELOMERASE-BINDING PROTEIN P23 HSP90 CO-CHAPERONE"/>
    <property type="match status" value="1"/>
</dbReference>
<dbReference type="InterPro" id="IPR007052">
    <property type="entry name" value="CS_dom"/>
</dbReference>
<dbReference type="InterPro" id="IPR008978">
    <property type="entry name" value="HSP20-like_chaperone"/>
</dbReference>
<dbReference type="EMBL" id="CAJVPV010011982">
    <property type="protein sequence ID" value="CAG8666403.1"/>
    <property type="molecule type" value="Genomic_DNA"/>
</dbReference>
<dbReference type="Proteomes" id="UP000789342">
    <property type="component" value="Unassembled WGS sequence"/>
</dbReference>
<dbReference type="GO" id="GO:0051087">
    <property type="term" value="F:protein-folding chaperone binding"/>
    <property type="evidence" value="ECO:0007669"/>
    <property type="project" value="TreeGrafter"/>
</dbReference>
<reference evidence="3" key="1">
    <citation type="submission" date="2021-06" db="EMBL/GenBank/DDBJ databases">
        <authorList>
            <person name="Kallberg Y."/>
            <person name="Tangrot J."/>
            <person name="Rosling A."/>
        </authorList>
    </citation>
    <scope>NUCLEOTIDE SEQUENCE</scope>
    <source>
        <strain evidence="3">CL551</strain>
    </source>
</reference>
<comment type="similarity">
    <text evidence="1">Belongs to the p23/wos2 family.</text>
</comment>
<name>A0A9N9HAW5_9GLOM</name>
<dbReference type="GO" id="GO:0005829">
    <property type="term" value="C:cytosol"/>
    <property type="evidence" value="ECO:0007669"/>
    <property type="project" value="TreeGrafter"/>
</dbReference>
<feature type="non-terminal residue" evidence="3">
    <location>
        <position position="1"/>
    </location>
</feature>
<dbReference type="AlphaFoldDB" id="A0A9N9HAW5"/>
<gene>
    <name evidence="3" type="ORF">AMORRO_LOCUS10635</name>
</gene>
<organism evidence="3 4">
    <name type="scientific">Acaulospora morrowiae</name>
    <dbReference type="NCBI Taxonomy" id="94023"/>
    <lineage>
        <taxon>Eukaryota</taxon>
        <taxon>Fungi</taxon>
        <taxon>Fungi incertae sedis</taxon>
        <taxon>Mucoromycota</taxon>
        <taxon>Glomeromycotina</taxon>
        <taxon>Glomeromycetes</taxon>
        <taxon>Diversisporales</taxon>
        <taxon>Acaulosporaceae</taxon>
        <taxon>Acaulospora</taxon>
    </lineage>
</organism>
<evidence type="ECO:0000313" key="3">
    <source>
        <dbReference type="EMBL" id="CAG8666403.1"/>
    </source>
</evidence>
<dbReference type="PROSITE" id="PS51203">
    <property type="entry name" value="CS"/>
    <property type="match status" value="1"/>
</dbReference>
<feature type="domain" description="CS" evidence="2">
    <location>
        <begin position="2"/>
        <end position="95"/>
    </location>
</feature>